<feature type="chain" id="PRO_5047329095" evidence="1">
    <location>
        <begin position="22"/>
        <end position="83"/>
    </location>
</feature>
<organism evidence="2 3">
    <name type="scientific">Belnapia mucosa</name>
    <dbReference type="NCBI Taxonomy" id="2804532"/>
    <lineage>
        <taxon>Bacteria</taxon>
        <taxon>Pseudomonadati</taxon>
        <taxon>Pseudomonadota</taxon>
        <taxon>Alphaproteobacteria</taxon>
        <taxon>Acetobacterales</taxon>
        <taxon>Roseomonadaceae</taxon>
        <taxon>Belnapia</taxon>
    </lineage>
</organism>
<keyword evidence="1" id="KW-0732">Signal</keyword>
<dbReference type="RefSeq" id="WP_202828038.1">
    <property type="nucleotide sequence ID" value="NZ_JAEUXJ010000013.1"/>
</dbReference>
<evidence type="ECO:0000313" key="2">
    <source>
        <dbReference type="EMBL" id="MBL6458295.1"/>
    </source>
</evidence>
<dbReference type="Proteomes" id="UP000606490">
    <property type="component" value="Unassembled WGS sequence"/>
</dbReference>
<evidence type="ECO:0000313" key="3">
    <source>
        <dbReference type="Proteomes" id="UP000606490"/>
    </source>
</evidence>
<accession>A0ABS1V9F6</accession>
<keyword evidence="3" id="KW-1185">Reference proteome</keyword>
<dbReference type="EMBL" id="JAEUXJ010000013">
    <property type="protein sequence ID" value="MBL6458295.1"/>
    <property type="molecule type" value="Genomic_DNA"/>
</dbReference>
<sequence>MRNSMMPLAALLLGLAGPALAQQTPTEDAAARTLAQNARVSFGRPVAAPPPAPVANAAPALPVAIPRIAQPPRRLAMATNPAR</sequence>
<evidence type="ECO:0000256" key="1">
    <source>
        <dbReference type="SAM" id="SignalP"/>
    </source>
</evidence>
<name>A0ABS1V9F6_9PROT</name>
<proteinExistence type="predicted"/>
<gene>
    <name evidence="2" type="ORF">JMJ55_23430</name>
</gene>
<feature type="signal peptide" evidence="1">
    <location>
        <begin position="1"/>
        <end position="21"/>
    </location>
</feature>
<protein>
    <submittedName>
        <fullName evidence="2">Uncharacterized protein</fullName>
    </submittedName>
</protein>
<comment type="caution">
    <text evidence="2">The sequence shown here is derived from an EMBL/GenBank/DDBJ whole genome shotgun (WGS) entry which is preliminary data.</text>
</comment>
<reference evidence="2 3" key="1">
    <citation type="submission" date="2021-01" db="EMBL/GenBank/DDBJ databases">
        <title>Belnapia mucosa sp. nov. and Belnapia arida sp. nov., isolated from the Tabernas Desert (Almeria, Spain).</title>
        <authorList>
            <person name="Molina-Menor E."/>
            <person name="Vidal-Verdu A."/>
            <person name="Calonge A."/>
            <person name="Satari L."/>
            <person name="Pereto Magraner J."/>
            <person name="Porcar Miralles M."/>
        </authorList>
    </citation>
    <scope>NUCLEOTIDE SEQUENCE [LARGE SCALE GENOMIC DNA]</scope>
    <source>
        <strain evidence="2 3">T6</strain>
    </source>
</reference>